<organism evidence="2 3">
    <name type="scientific">Abeliophyllum distichum</name>
    <dbReference type="NCBI Taxonomy" id="126358"/>
    <lineage>
        <taxon>Eukaryota</taxon>
        <taxon>Viridiplantae</taxon>
        <taxon>Streptophyta</taxon>
        <taxon>Embryophyta</taxon>
        <taxon>Tracheophyta</taxon>
        <taxon>Spermatophyta</taxon>
        <taxon>Magnoliopsida</taxon>
        <taxon>eudicotyledons</taxon>
        <taxon>Gunneridae</taxon>
        <taxon>Pentapetalae</taxon>
        <taxon>asterids</taxon>
        <taxon>lamiids</taxon>
        <taxon>Lamiales</taxon>
        <taxon>Oleaceae</taxon>
        <taxon>Forsythieae</taxon>
        <taxon>Abeliophyllum</taxon>
    </lineage>
</organism>
<dbReference type="AlphaFoldDB" id="A0ABD1UNU8"/>
<evidence type="ECO:0000313" key="3">
    <source>
        <dbReference type="Proteomes" id="UP001604336"/>
    </source>
</evidence>
<dbReference type="Proteomes" id="UP001604336">
    <property type="component" value="Unassembled WGS sequence"/>
</dbReference>
<keyword evidence="3" id="KW-1185">Reference proteome</keyword>
<sequence length="107" mass="11720">MADFYFSKILLFKIDGSKDDGKNVTLPPQLPISSTVPVLVAIVLLVLKMAMGISSPFYSGESLFSSENVSQQGKENGIINDEGQKLAPKEAMELEDNVMDLRRAKRG</sequence>
<accession>A0ABD1UNU8</accession>
<feature type="transmembrane region" description="Helical" evidence="1">
    <location>
        <begin position="30"/>
        <end position="47"/>
    </location>
</feature>
<gene>
    <name evidence="2" type="ORF">Adt_11197</name>
</gene>
<protein>
    <submittedName>
        <fullName evidence="2">Uncharacterized protein</fullName>
    </submittedName>
</protein>
<proteinExistence type="predicted"/>
<evidence type="ECO:0000256" key="1">
    <source>
        <dbReference type="SAM" id="Phobius"/>
    </source>
</evidence>
<evidence type="ECO:0000313" key="2">
    <source>
        <dbReference type="EMBL" id="KAL2526143.1"/>
    </source>
</evidence>
<reference evidence="3" key="1">
    <citation type="submission" date="2024-07" db="EMBL/GenBank/DDBJ databases">
        <title>Two chromosome-level genome assemblies of Korean endemic species Abeliophyllum distichum and Forsythia ovata (Oleaceae).</title>
        <authorList>
            <person name="Jang H."/>
        </authorList>
    </citation>
    <scope>NUCLEOTIDE SEQUENCE [LARGE SCALE GENOMIC DNA]</scope>
</reference>
<comment type="caution">
    <text evidence="2">The sequence shown here is derived from an EMBL/GenBank/DDBJ whole genome shotgun (WGS) entry which is preliminary data.</text>
</comment>
<name>A0ABD1UNU8_9LAMI</name>
<keyword evidence="1" id="KW-0812">Transmembrane</keyword>
<keyword evidence="1" id="KW-1133">Transmembrane helix</keyword>
<keyword evidence="1" id="KW-0472">Membrane</keyword>
<dbReference type="EMBL" id="JBFOLK010000003">
    <property type="protein sequence ID" value="KAL2526143.1"/>
    <property type="molecule type" value="Genomic_DNA"/>
</dbReference>